<feature type="domain" description="Glycosyl transferase family 1" evidence="1">
    <location>
        <begin position="298"/>
        <end position="464"/>
    </location>
</feature>
<keyword evidence="4" id="KW-1185">Reference proteome</keyword>
<protein>
    <submittedName>
        <fullName evidence="3">Glycosyltransferase involved in cell wall bisynthesis</fullName>
    </submittedName>
</protein>
<dbReference type="PANTHER" id="PTHR12526:SF608">
    <property type="entry name" value="PELF"/>
    <property type="match status" value="1"/>
</dbReference>
<sequence>MTHNPDILMVAEGTYPYIRGGVSSWIHQLITSLTEFTFGVVFLGSRREDYGEIQYDIPDNVLFVKEFFLFDKKDRPEPQSLKKREKLLEKLRFLHCWFRRSGGDIPENLHRKDFYLKEVKEEEFLYGRTSWEFICESYMTFAEDLPFIDYFWTVRNIHDPLWRVASIVEEVDRPRLVHSPSTGYAGFLASLIRNSYKSPFILTEHGIYTRERKIDILNSDWIQDRRFFYQKEYGEIDHLRRMWINFFVGLGKISYRTASVIISLFEDARRVQISLGAPEEKTMVIPNGVKVELYEEARKSRDRLPVVALIGRVVPIKDIKTFIKAMRIVVNKNAKVEGWVVGPTDEDPEYFEECKKLVEVLRLENNVKFLGFRRVSEVLKKVKITTLTSISEGMPLVVLESFAAGVPCVATDVGSCRQLIYGGLNEADVRLGRAGRIAPVANPSEIAKGYLELLENEREWQSCSRVAFERVKRFYSFEMFVDSYRKLYEEFLNGRDIV</sequence>
<dbReference type="NCBIfam" id="NF038011">
    <property type="entry name" value="PelF"/>
    <property type="match status" value="1"/>
</dbReference>
<dbReference type="CDD" id="cd03813">
    <property type="entry name" value="GT4-like"/>
    <property type="match status" value="1"/>
</dbReference>
<evidence type="ECO:0000313" key="4">
    <source>
        <dbReference type="Proteomes" id="UP001157911"/>
    </source>
</evidence>
<gene>
    <name evidence="3" type="ORF">SAMN06265339_0613</name>
</gene>
<evidence type="ECO:0000259" key="2">
    <source>
        <dbReference type="Pfam" id="PF11997"/>
    </source>
</evidence>
<proteinExistence type="predicted"/>
<feature type="domain" description="DUF3492" evidence="2">
    <location>
        <begin position="6"/>
        <end position="280"/>
    </location>
</feature>
<organism evidence="3 4">
    <name type="scientific">Desulfurobacterium pacificum</name>
    <dbReference type="NCBI Taxonomy" id="240166"/>
    <lineage>
        <taxon>Bacteria</taxon>
        <taxon>Pseudomonadati</taxon>
        <taxon>Aquificota</taxon>
        <taxon>Aquificia</taxon>
        <taxon>Desulfurobacteriales</taxon>
        <taxon>Desulfurobacteriaceae</taxon>
        <taxon>Desulfurobacterium</taxon>
    </lineage>
</organism>
<accession>A0ABY1NFY8</accession>
<dbReference type="InterPro" id="IPR001296">
    <property type="entry name" value="Glyco_trans_1"/>
</dbReference>
<dbReference type="EMBL" id="FXUB01000001">
    <property type="protein sequence ID" value="SMP08356.1"/>
    <property type="molecule type" value="Genomic_DNA"/>
</dbReference>
<evidence type="ECO:0000313" key="3">
    <source>
        <dbReference type="EMBL" id="SMP08356.1"/>
    </source>
</evidence>
<dbReference type="Proteomes" id="UP001157911">
    <property type="component" value="Unassembled WGS sequence"/>
</dbReference>
<dbReference type="RefSeq" id="WP_283400111.1">
    <property type="nucleotide sequence ID" value="NZ_FXUB01000001.1"/>
</dbReference>
<dbReference type="InterPro" id="IPR022622">
    <property type="entry name" value="DUF3492"/>
</dbReference>
<dbReference type="InterPro" id="IPR047691">
    <property type="entry name" value="PelF-like"/>
</dbReference>
<dbReference type="PANTHER" id="PTHR12526">
    <property type="entry name" value="GLYCOSYLTRANSFERASE"/>
    <property type="match status" value="1"/>
</dbReference>
<dbReference type="Pfam" id="PF11997">
    <property type="entry name" value="DUF3492"/>
    <property type="match status" value="1"/>
</dbReference>
<reference evidence="3 4" key="1">
    <citation type="submission" date="2017-05" db="EMBL/GenBank/DDBJ databases">
        <authorList>
            <person name="Varghese N."/>
            <person name="Submissions S."/>
        </authorList>
    </citation>
    <scope>NUCLEOTIDE SEQUENCE [LARGE SCALE GENOMIC DNA]</scope>
    <source>
        <strain evidence="3 4">DSM 15522</strain>
    </source>
</reference>
<dbReference type="SUPFAM" id="SSF53756">
    <property type="entry name" value="UDP-Glycosyltransferase/glycogen phosphorylase"/>
    <property type="match status" value="1"/>
</dbReference>
<dbReference type="Gene3D" id="3.40.50.2000">
    <property type="entry name" value="Glycogen Phosphorylase B"/>
    <property type="match status" value="2"/>
</dbReference>
<evidence type="ECO:0000259" key="1">
    <source>
        <dbReference type="Pfam" id="PF00534"/>
    </source>
</evidence>
<comment type="caution">
    <text evidence="3">The sequence shown here is derived from an EMBL/GenBank/DDBJ whole genome shotgun (WGS) entry which is preliminary data.</text>
</comment>
<name>A0ABY1NFY8_9BACT</name>
<dbReference type="Pfam" id="PF00534">
    <property type="entry name" value="Glycos_transf_1"/>
    <property type="match status" value="1"/>
</dbReference>